<name>A0A2P2PRQ2_RHIMU</name>
<dbReference type="AlphaFoldDB" id="A0A2P2PRQ2"/>
<evidence type="ECO:0000313" key="1">
    <source>
        <dbReference type="EMBL" id="MBX57375.1"/>
    </source>
</evidence>
<protein>
    <submittedName>
        <fullName evidence="1">Uncharacterized protein</fullName>
    </submittedName>
</protein>
<proteinExistence type="predicted"/>
<sequence length="39" mass="4674">MKLRQVLNLLMQYYIETHKSMVSSIMSHHTSQISFAKYE</sequence>
<organism evidence="1">
    <name type="scientific">Rhizophora mucronata</name>
    <name type="common">Asiatic mangrove</name>
    <dbReference type="NCBI Taxonomy" id="61149"/>
    <lineage>
        <taxon>Eukaryota</taxon>
        <taxon>Viridiplantae</taxon>
        <taxon>Streptophyta</taxon>
        <taxon>Embryophyta</taxon>
        <taxon>Tracheophyta</taxon>
        <taxon>Spermatophyta</taxon>
        <taxon>Magnoliopsida</taxon>
        <taxon>eudicotyledons</taxon>
        <taxon>Gunneridae</taxon>
        <taxon>Pentapetalae</taxon>
        <taxon>rosids</taxon>
        <taxon>fabids</taxon>
        <taxon>Malpighiales</taxon>
        <taxon>Rhizophoraceae</taxon>
        <taxon>Rhizophora</taxon>
    </lineage>
</organism>
<accession>A0A2P2PRQ2</accession>
<dbReference type="EMBL" id="GGEC01076891">
    <property type="protein sequence ID" value="MBX57375.1"/>
    <property type="molecule type" value="Transcribed_RNA"/>
</dbReference>
<reference evidence="1" key="1">
    <citation type="submission" date="2018-02" db="EMBL/GenBank/DDBJ databases">
        <title>Rhizophora mucronata_Transcriptome.</title>
        <authorList>
            <person name="Meera S.P."/>
            <person name="Sreeshan A."/>
            <person name="Augustine A."/>
        </authorList>
    </citation>
    <scope>NUCLEOTIDE SEQUENCE</scope>
    <source>
        <tissue evidence="1">Leaf</tissue>
    </source>
</reference>